<protein>
    <submittedName>
        <fullName evidence="6">LLM class flavin-dependent oxidoreductase</fullName>
    </submittedName>
</protein>
<dbReference type="PANTHER" id="PTHR42847">
    <property type="entry name" value="ALKANESULFONATE MONOOXYGENASE"/>
    <property type="match status" value="1"/>
</dbReference>
<evidence type="ECO:0000256" key="2">
    <source>
        <dbReference type="ARBA" id="ARBA00022643"/>
    </source>
</evidence>
<evidence type="ECO:0000259" key="5">
    <source>
        <dbReference type="Pfam" id="PF00296"/>
    </source>
</evidence>
<accession>A0ABW3C6V2</accession>
<keyword evidence="7" id="KW-1185">Reference proteome</keyword>
<name>A0ABW3C6V2_SPHXN</name>
<keyword evidence="3" id="KW-0560">Oxidoreductase</keyword>
<sequence>MRDRITSPPATRLRRFSRSRPNLFHFGMPVVPSRDCQRSCRAPCWLKHKWSVLGMKSWKDDPRAATNPLFNDNKLKLGLFALNGIGISMTTAPEALNANWDESIAVSKAADEAGFEANVPYARWRGFVEDEPGHRSGNVMDCYTWAAATSQLTKRSGVFSTSHVPTIHPIAAAKQCATIDLISGGRFGLNVVAGWNKPELDMFGAPMKEHDDRYAQAAEWIDIIQQLWSRDEAFDYDGQFYTIKKGISLPKPKQKPFPPIMNAGGSDRGRAFAAKYADMAFIIVKSEDPDEIRAEADLYRRTAREEYGRDLQIWSYAYVVQRDSEKEARDFLNYYAVQYGDDKALDGWMHLQGMHTQLMSKEAMEAMRFRFKAGNGGFELVGTADQITERLQLLSKGGIDGVLLGWVGYEDGINRFTKNVMPSLVQAGLRRS</sequence>
<keyword evidence="4" id="KW-0503">Monooxygenase</keyword>
<dbReference type="Pfam" id="PF00296">
    <property type="entry name" value="Bac_luciferase"/>
    <property type="match status" value="1"/>
</dbReference>
<evidence type="ECO:0000313" key="7">
    <source>
        <dbReference type="Proteomes" id="UP001597124"/>
    </source>
</evidence>
<organism evidence="6 7">
    <name type="scientific">Sphingosinicella xenopeptidilytica</name>
    <dbReference type="NCBI Taxonomy" id="364098"/>
    <lineage>
        <taxon>Bacteria</taxon>
        <taxon>Pseudomonadati</taxon>
        <taxon>Pseudomonadota</taxon>
        <taxon>Alphaproteobacteria</taxon>
        <taxon>Sphingomonadales</taxon>
        <taxon>Sphingosinicellaceae</taxon>
        <taxon>Sphingosinicella</taxon>
    </lineage>
</organism>
<dbReference type="InterPro" id="IPR011251">
    <property type="entry name" value="Luciferase-like_dom"/>
</dbReference>
<dbReference type="EMBL" id="JBHTIK010000008">
    <property type="protein sequence ID" value="MFD0849319.1"/>
    <property type="molecule type" value="Genomic_DNA"/>
</dbReference>
<comment type="caution">
    <text evidence="6">The sequence shown here is derived from an EMBL/GenBank/DDBJ whole genome shotgun (WGS) entry which is preliminary data.</text>
</comment>
<dbReference type="InterPro" id="IPR036661">
    <property type="entry name" value="Luciferase-like_sf"/>
</dbReference>
<dbReference type="RefSeq" id="WP_381491687.1">
    <property type="nucleotide sequence ID" value="NZ_JBHTIK010000008.1"/>
</dbReference>
<evidence type="ECO:0000313" key="6">
    <source>
        <dbReference type="EMBL" id="MFD0849319.1"/>
    </source>
</evidence>
<dbReference type="SUPFAM" id="SSF51679">
    <property type="entry name" value="Bacterial luciferase-like"/>
    <property type="match status" value="1"/>
</dbReference>
<evidence type="ECO:0000256" key="1">
    <source>
        <dbReference type="ARBA" id="ARBA00022630"/>
    </source>
</evidence>
<feature type="domain" description="Luciferase-like" evidence="5">
    <location>
        <begin position="76"/>
        <end position="400"/>
    </location>
</feature>
<evidence type="ECO:0000256" key="3">
    <source>
        <dbReference type="ARBA" id="ARBA00023002"/>
    </source>
</evidence>
<gene>
    <name evidence="6" type="ORF">ACFQ00_13360</name>
</gene>
<evidence type="ECO:0000256" key="4">
    <source>
        <dbReference type="ARBA" id="ARBA00023033"/>
    </source>
</evidence>
<dbReference type="InterPro" id="IPR050172">
    <property type="entry name" value="SsuD_RutA_monooxygenase"/>
</dbReference>
<dbReference type="PANTHER" id="PTHR42847:SF4">
    <property type="entry name" value="ALKANESULFONATE MONOOXYGENASE-RELATED"/>
    <property type="match status" value="1"/>
</dbReference>
<keyword evidence="2" id="KW-0288">FMN</keyword>
<reference evidence="7" key="1">
    <citation type="journal article" date="2019" name="Int. J. Syst. Evol. Microbiol.">
        <title>The Global Catalogue of Microorganisms (GCM) 10K type strain sequencing project: providing services to taxonomists for standard genome sequencing and annotation.</title>
        <authorList>
            <consortium name="The Broad Institute Genomics Platform"/>
            <consortium name="The Broad Institute Genome Sequencing Center for Infectious Disease"/>
            <person name="Wu L."/>
            <person name="Ma J."/>
        </authorList>
    </citation>
    <scope>NUCLEOTIDE SEQUENCE [LARGE SCALE GENOMIC DNA]</scope>
    <source>
        <strain evidence="7">CCUG 52537</strain>
    </source>
</reference>
<dbReference type="Gene3D" id="3.20.20.30">
    <property type="entry name" value="Luciferase-like domain"/>
    <property type="match status" value="1"/>
</dbReference>
<keyword evidence="1" id="KW-0285">Flavoprotein</keyword>
<dbReference type="Proteomes" id="UP001597124">
    <property type="component" value="Unassembled WGS sequence"/>
</dbReference>
<proteinExistence type="predicted"/>